<accession>A0ABW1L9R0</accession>
<proteinExistence type="predicted"/>
<dbReference type="InterPro" id="IPR010897">
    <property type="entry name" value="Spore_II_P"/>
</dbReference>
<dbReference type="RefSeq" id="WP_377734005.1">
    <property type="nucleotide sequence ID" value="NZ_JBHSRI010000018.1"/>
</dbReference>
<sequence length="275" mass="30778">MRKTMQKVMSFYLFLFLLPILLIKLPMLAFGVDAPKQVETQPVAYAANVTKEITKEIPVVEETSPLNVLLLFTHSHEAYHPIVKGVIGVNTNYDPSTNVTDISDLVTHHLQLNNAQVDVLPYDNMKEMKVTNRPFYQAYAAIRPILQQQINAKSYDLVLDIHRDSANHKVTSLKSNNESFARIALVVGTEHANYKLNEAYAKALSVEVNRLVPNMSRGVMKKTKDDGNGIYNQDLSPKSILIELGGIENTEEEINRTLAVIAKAISIVFENNTAT</sequence>
<name>A0ABW1L9R0_9BACL</name>
<keyword evidence="2" id="KW-1185">Reference proteome</keyword>
<reference evidence="2" key="1">
    <citation type="journal article" date="2019" name="Int. J. Syst. Evol. Microbiol.">
        <title>The Global Catalogue of Microorganisms (GCM) 10K type strain sequencing project: providing services to taxonomists for standard genome sequencing and annotation.</title>
        <authorList>
            <consortium name="The Broad Institute Genomics Platform"/>
            <consortium name="The Broad Institute Genome Sequencing Center for Infectious Disease"/>
            <person name="Wu L."/>
            <person name="Ma J."/>
        </authorList>
    </citation>
    <scope>NUCLEOTIDE SEQUENCE [LARGE SCALE GENOMIC DNA]</scope>
    <source>
        <strain evidence="2">CCUG 54527</strain>
    </source>
</reference>
<dbReference type="Pfam" id="PF07454">
    <property type="entry name" value="SpoIIP"/>
    <property type="match status" value="1"/>
</dbReference>
<gene>
    <name evidence="1" type="primary">spoIIP</name>
    <name evidence="1" type="ORF">ACFPYN_10395</name>
</gene>
<dbReference type="NCBIfam" id="TIGR02867">
    <property type="entry name" value="spore_II_P"/>
    <property type="match status" value="1"/>
</dbReference>
<evidence type="ECO:0000313" key="2">
    <source>
        <dbReference type="Proteomes" id="UP001596170"/>
    </source>
</evidence>
<evidence type="ECO:0000313" key="1">
    <source>
        <dbReference type="EMBL" id="MFC6039828.1"/>
    </source>
</evidence>
<comment type="caution">
    <text evidence="1">The sequence shown here is derived from an EMBL/GenBank/DDBJ whole genome shotgun (WGS) entry which is preliminary data.</text>
</comment>
<organism evidence="1 2">
    <name type="scientific">Paenisporosarcina macmurdoensis</name>
    <dbReference type="NCBI Taxonomy" id="212659"/>
    <lineage>
        <taxon>Bacteria</taxon>
        <taxon>Bacillati</taxon>
        <taxon>Bacillota</taxon>
        <taxon>Bacilli</taxon>
        <taxon>Bacillales</taxon>
        <taxon>Caryophanaceae</taxon>
        <taxon>Paenisporosarcina</taxon>
    </lineage>
</organism>
<protein>
    <submittedName>
        <fullName evidence="1">Stage II sporulation protein P</fullName>
    </submittedName>
</protein>
<dbReference type="SUPFAM" id="SSF53187">
    <property type="entry name" value="Zn-dependent exopeptidases"/>
    <property type="match status" value="1"/>
</dbReference>
<dbReference type="EMBL" id="JBHSRI010000018">
    <property type="protein sequence ID" value="MFC6039828.1"/>
    <property type="molecule type" value="Genomic_DNA"/>
</dbReference>
<dbReference type="Proteomes" id="UP001596170">
    <property type="component" value="Unassembled WGS sequence"/>
</dbReference>